<sequence>MKRRMLSTIGVGVGALAMALAANSLSYVNNAPQTVKEVKATLSETKKARTKVVNQIGGIPLESYVPNYGMSPKEYGIRFGNGRSRKGKLNLNKLSHNCKVKSRMS</sequence>
<protein>
    <submittedName>
        <fullName evidence="2">Uncharacterized protein</fullName>
    </submittedName>
</protein>
<keyword evidence="1" id="KW-0732">Signal</keyword>
<name>A0ABW6B161_9SPHI</name>
<evidence type="ECO:0000313" key="3">
    <source>
        <dbReference type="Proteomes" id="UP001597560"/>
    </source>
</evidence>
<proteinExistence type="predicted"/>
<dbReference type="EMBL" id="JBHUPA010000007">
    <property type="protein sequence ID" value="MFD2962777.1"/>
    <property type="molecule type" value="Genomic_DNA"/>
</dbReference>
<dbReference type="Proteomes" id="UP001597560">
    <property type="component" value="Unassembled WGS sequence"/>
</dbReference>
<evidence type="ECO:0000256" key="1">
    <source>
        <dbReference type="SAM" id="SignalP"/>
    </source>
</evidence>
<organism evidence="2 3">
    <name type="scientific">Olivibacter jilunii</name>
    <dbReference type="NCBI Taxonomy" id="985016"/>
    <lineage>
        <taxon>Bacteria</taxon>
        <taxon>Pseudomonadati</taxon>
        <taxon>Bacteroidota</taxon>
        <taxon>Sphingobacteriia</taxon>
        <taxon>Sphingobacteriales</taxon>
        <taxon>Sphingobacteriaceae</taxon>
        <taxon>Olivibacter</taxon>
    </lineage>
</organism>
<keyword evidence="3" id="KW-1185">Reference proteome</keyword>
<reference evidence="3" key="1">
    <citation type="journal article" date="2019" name="Int. J. Syst. Evol. Microbiol.">
        <title>The Global Catalogue of Microorganisms (GCM) 10K type strain sequencing project: providing services to taxonomists for standard genome sequencing and annotation.</title>
        <authorList>
            <consortium name="The Broad Institute Genomics Platform"/>
            <consortium name="The Broad Institute Genome Sequencing Center for Infectious Disease"/>
            <person name="Wu L."/>
            <person name="Ma J."/>
        </authorList>
    </citation>
    <scope>NUCLEOTIDE SEQUENCE [LARGE SCALE GENOMIC DNA]</scope>
    <source>
        <strain evidence="3">KCTC 23098</strain>
    </source>
</reference>
<accession>A0ABW6B161</accession>
<feature type="signal peptide" evidence="1">
    <location>
        <begin position="1"/>
        <end position="21"/>
    </location>
</feature>
<gene>
    <name evidence="2" type="ORF">ACFS6J_13340</name>
</gene>
<dbReference type="RefSeq" id="WP_377611025.1">
    <property type="nucleotide sequence ID" value="NZ_JBHUPA010000007.1"/>
</dbReference>
<comment type="caution">
    <text evidence="2">The sequence shown here is derived from an EMBL/GenBank/DDBJ whole genome shotgun (WGS) entry which is preliminary data.</text>
</comment>
<feature type="chain" id="PRO_5046323291" evidence="1">
    <location>
        <begin position="22"/>
        <end position="105"/>
    </location>
</feature>
<evidence type="ECO:0000313" key="2">
    <source>
        <dbReference type="EMBL" id="MFD2962777.1"/>
    </source>
</evidence>